<dbReference type="AlphaFoldDB" id="A0A8E6B409"/>
<dbReference type="GO" id="GO:0046474">
    <property type="term" value="P:glycerophospholipid biosynthetic process"/>
    <property type="evidence" value="ECO:0007669"/>
    <property type="project" value="TreeGrafter"/>
</dbReference>
<gene>
    <name evidence="18" type="primary">pgsA</name>
    <name evidence="18" type="ORF">KIH39_13885</name>
</gene>
<dbReference type="KEGG" id="tsph:KIH39_13885"/>
<evidence type="ECO:0000256" key="12">
    <source>
        <dbReference type="ARBA" id="ARBA00023209"/>
    </source>
</evidence>
<dbReference type="EC" id="2.7.8.5" evidence="4 15"/>
<dbReference type="InterPro" id="IPR004570">
    <property type="entry name" value="Phosphatidylglycerol_P_synth"/>
</dbReference>
<dbReference type="EMBL" id="CP074694">
    <property type="protein sequence ID" value="QVL29960.1"/>
    <property type="molecule type" value="Genomic_DNA"/>
</dbReference>
<dbReference type="PANTHER" id="PTHR14269">
    <property type="entry name" value="CDP-DIACYLGLYCEROL--GLYCEROL-3-PHOSPHATE 3-PHOSPHATIDYLTRANSFERASE-RELATED"/>
    <property type="match status" value="1"/>
</dbReference>
<dbReference type="Pfam" id="PF01066">
    <property type="entry name" value="CDP-OH_P_transf"/>
    <property type="match status" value="1"/>
</dbReference>
<evidence type="ECO:0000256" key="4">
    <source>
        <dbReference type="ARBA" id="ARBA00013170"/>
    </source>
</evidence>
<dbReference type="Proteomes" id="UP000676194">
    <property type="component" value="Chromosome"/>
</dbReference>
<keyword evidence="9 17" id="KW-1133">Transmembrane helix</keyword>
<evidence type="ECO:0000256" key="10">
    <source>
        <dbReference type="ARBA" id="ARBA00023098"/>
    </source>
</evidence>
<keyword evidence="7 16" id="KW-0808">Transferase</keyword>
<evidence type="ECO:0000256" key="1">
    <source>
        <dbReference type="ARBA" id="ARBA00004141"/>
    </source>
</evidence>
<evidence type="ECO:0000256" key="16">
    <source>
        <dbReference type="RuleBase" id="RU003750"/>
    </source>
</evidence>
<proteinExistence type="inferred from homology"/>
<evidence type="ECO:0000256" key="3">
    <source>
        <dbReference type="ARBA" id="ARBA00010441"/>
    </source>
</evidence>
<evidence type="ECO:0000256" key="2">
    <source>
        <dbReference type="ARBA" id="ARBA00005042"/>
    </source>
</evidence>
<dbReference type="InterPro" id="IPR050324">
    <property type="entry name" value="CDP-alcohol_PTase-I"/>
</dbReference>
<reference evidence="18" key="1">
    <citation type="submission" date="2021-05" db="EMBL/GenBank/DDBJ databases">
        <title>Complete genome sequence of the cellulolytic planctomycete Telmatocola sphagniphila SP2T and characterization of the first cellulase from planctomycetes.</title>
        <authorList>
            <person name="Rakitin A.L."/>
            <person name="Beletsky A.V."/>
            <person name="Naumoff D.G."/>
            <person name="Kulichevskaya I.S."/>
            <person name="Mardanov A.V."/>
            <person name="Ravin N.V."/>
            <person name="Dedysh S.N."/>
        </authorList>
    </citation>
    <scope>NUCLEOTIDE SEQUENCE</scope>
    <source>
        <strain evidence="18">SP2T</strain>
    </source>
</reference>
<comment type="catalytic activity">
    <reaction evidence="14">
        <text>a CDP-1,2-diacyl-sn-glycerol + sn-glycerol 3-phosphate = a 1,2-diacyl-sn-glycero-3-phospho-(1'-sn-glycero-3'-phosphate) + CMP + H(+)</text>
        <dbReference type="Rhea" id="RHEA:12593"/>
        <dbReference type="ChEBI" id="CHEBI:15378"/>
        <dbReference type="ChEBI" id="CHEBI:57597"/>
        <dbReference type="ChEBI" id="CHEBI:58332"/>
        <dbReference type="ChEBI" id="CHEBI:60110"/>
        <dbReference type="ChEBI" id="CHEBI:60377"/>
        <dbReference type="EC" id="2.7.8.5"/>
    </reaction>
</comment>
<keyword evidence="12" id="KW-0594">Phospholipid biosynthesis</keyword>
<accession>A0A8E6B409</accession>
<evidence type="ECO:0000256" key="17">
    <source>
        <dbReference type="SAM" id="Phobius"/>
    </source>
</evidence>
<organism evidence="18 19">
    <name type="scientific">Telmatocola sphagniphila</name>
    <dbReference type="NCBI Taxonomy" id="1123043"/>
    <lineage>
        <taxon>Bacteria</taxon>
        <taxon>Pseudomonadati</taxon>
        <taxon>Planctomycetota</taxon>
        <taxon>Planctomycetia</taxon>
        <taxon>Gemmatales</taxon>
        <taxon>Gemmataceae</taxon>
    </lineage>
</organism>
<dbReference type="RefSeq" id="WP_213493842.1">
    <property type="nucleotide sequence ID" value="NZ_CP074694.1"/>
</dbReference>
<dbReference type="PROSITE" id="PS00379">
    <property type="entry name" value="CDP_ALCOHOL_P_TRANSF"/>
    <property type="match status" value="1"/>
</dbReference>
<dbReference type="GO" id="GO:0016020">
    <property type="term" value="C:membrane"/>
    <property type="evidence" value="ECO:0007669"/>
    <property type="project" value="UniProtKB-SubCell"/>
</dbReference>
<keyword evidence="19" id="KW-1185">Reference proteome</keyword>
<evidence type="ECO:0000313" key="19">
    <source>
        <dbReference type="Proteomes" id="UP000676194"/>
    </source>
</evidence>
<dbReference type="PIRSF" id="PIRSF000847">
    <property type="entry name" value="Phos_ph_gly_syn"/>
    <property type="match status" value="1"/>
</dbReference>
<evidence type="ECO:0000256" key="11">
    <source>
        <dbReference type="ARBA" id="ARBA00023136"/>
    </source>
</evidence>
<dbReference type="Gene3D" id="1.20.120.1760">
    <property type="match status" value="1"/>
</dbReference>
<dbReference type="GO" id="GO:0008444">
    <property type="term" value="F:CDP-diacylglycerol-glycerol-3-phosphate 3-phosphatidyltransferase activity"/>
    <property type="evidence" value="ECO:0007669"/>
    <property type="project" value="UniProtKB-UniRule"/>
</dbReference>
<feature type="transmembrane region" description="Helical" evidence="17">
    <location>
        <begin position="152"/>
        <end position="177"/>
    </location>
</feature>
<evidence type="ECO:0000256" key="9">
    <source>
        <dbReference type="ARBA" id="ARBA00022989"/>
    </source>
</evidence>
<evidence type="ECO:0000256" key="8">
    <source>
        <dbReference type="ARBA" id="ARBA00022692"/>
    </source>
</evidence>
<keyword evidence="10" id="KW-0443">Lipid metabolism</keyword>
<keyword evidence="11 17" id="KW-0472">Membrane</keyword>
<evidence type="ECO:0000256" key="5">
    <source>
        <dbReference type="ARBA" id="ARBA00014944"/>
    </source>
</evidence>
<evidence type="ECO:0000256" key="14">
    <source>
        <dbReference type="ARBA" id="ARBA00048586"/>
    </source>
</evidence>
<name>A0A8E6B409_9BACT</name>
<evidence type="ECO:0000256" key="7">
    <source>
        <dbReference type="ARBA" id="ARBA00022679"/>
    </source>
</evidence>
<comment type="pathway">
    <text evidence="2">Phospholipid metabolism; phosphatidylglycerol biosynthesis; phosphatidylglycerol from CDP-diacylglycerol: step 1/2.</text>
</comment>
<protein>
    <recommendedName>
        <fullName evidence="5 15">CDP-diacylglycerol--glycerol-3-phosphate 3-phosphatidyltransferase</fullName>
        <ecNumber evidence="4 15">2.7.8.5</ecNumber>
    </recommendedName>
</protein>
<evidence type="ECO:0000256" key="13">
    <source>
        <dbReference type="ARBA" id="ARBA00023264"/>
    </source>
</evidence>
<dbReference type="InterPro" id="IPR048254">
    <property type="entry name" value="CDP_ALCOHOL_P_TRANSF_CS"/>
</dbReference>
<comment type="similarity">
    <text evidence="3 16">Belongs to the CDP-alcohol phosphatidyltransferase class-I family.</text>
</comment>
<feature type="transmembrane region" description="Helical" evidence="17">
    <location>
        <begin position="129"/>
        <end position="146"/>
    </location>
</feature>
<keyword evidence="6" id="KW-0444">Lipid biosynthesis</keyword>
<sequence>MVSPLWNVPNLLTLSRLPLSALIFVAIQLDYWWWALGFFVVASLTDWLDGWWARRYDQGTPFGRAADPLIDKVMILGGFVFLMTKPESRLSAWMVAAMLAREFLITGLRGYMESLGVKFGADWFGKLKMFLQCILFGYLLFFLGIAGSDIEFLVGIQIVLIYVTILATIGSGVQYLVRSWPHLQK</sequence>
<dbReference type="InterPro" id="IPR000462">
    <property type="entry name" value="CDP-OH_P_trans"/>
</dbReference>
<feature type="transmembrane region" description="Helical" evidence="17">
    <location>
        <begin position="90"/>
        <end position="108"/>
    </location>
</feature>
<evidence type="ECO:0000256" key="15">
    <source>
        <dbReference type="NCBIfam" id="TIGR00560"/>
    </source>
</evidence>
<evidence type="ECO:0000256" key="6">
    <source>
        <dbReference type="ARBA" id="ARBA00022516"/>
    </source>
</evidence>
<comment type="subcellular location">
    <subcellularLocation>
        <location evidence="1">Membrane</location>
        <topology evidence="1">Multi-pass membrane protein</topology>
    </subcellularLocation>
</comment>
<feature type="transmembrane region" description="Helical" evidence="17">
    <location>
        <begin position="20"/>
        <end position="44"/>
    </location>
</feature>
<keyword evidence="13" id="KW-1208">Phospholipid metabolism</keyword>
<dbReference type="InterPro" id="IPR043130">
    <property type="entry name" value="CDP-OH_PTrfase_TM_dom"/>
</dbReference>
<dbReference type="NCBIfam" id="TIGR00560">
    <property type="entry name" value="pgsA"/>
    <property type="match status" value="1"/>
</dbReference>
<evidence type="ECO:0000313" key="18">
    <source>
        <dbReference type="EMBL" id="QVL29960.1"/>
    </source>
</evidence>
<keyword evidence="8 17" id="KW-0812">Transmembrane</keyword>
<dbReference type="PANTHER" id="PTHR14269:SF62">
    <property type="entry name" value="CDP-DIACYLGLYCEROL--GLYCEROL-3-PHOSPHATE 3-PHOSPHATIDYLTRANSFERASE 1, CHLOROPLASTIC"/>
    <property type="match status" value="1"/>
</dbReference>